<dbReference type="AlphaFoldDB" id="A0A0A8YDS9"/>
<name>A0A0A8YDS9_ARUDO</name>
<protein>
    <submittedName>
        <fullName evidence="1">Uncharacterized protein</fullName>
    </submittedName>
</protein>
<evidence type="ECO:0000313" key="1">
    <source>
        <dbReference type="EMBL" id="JAD21262.1"/>
    </source>
</evidence>
<proteinExistence type="predicted"/>
<organism evidence="1">
    <name type="scientific">Arundo donax</name>
    <name type="common">Giant reed</name>
    <name type="synonym">Donax arundinaceus</name>
    <dbReference type="NCBI Taxonomy" id="35708"/>
    <lineage>
        <taxon>Eukaryota</taxon>
        <taxon>Viridiplantae</taxon>
        <taxon>Streptophyta</taxon>
        <taxon>Embryophyta</taxon>
        <taxon>Tracheophyta</taxon>
        <taxon>Spermatophyta</taxon>
        <taxon>Magnoliopsida</taxon>
        <taxon>Liliopsida</taxon>
        <taxon>Poales</taxon>
        <taxon>Poaceae</taxon>
        <taxon>PACMAD clade</taxon>
        <taxon>Arundinoideae</taxon>
        <taxon>Arundineae</taxon>
        <taxon>Arundo</taxon>
    </lineage>
</organism>
<sequence length="50" mass="5593">MVPNSDLKVVCLLLPACWRSRKAARLEMMIGDKNSNAEFRYLYSGDSDGA</sequence>
<dbReference type="EMBL" id="GBRH01276633">
    <property type="protein sequence ID" value="JAD21262.1"/>
    <property type="molecule type" value="Transcribed_RNA"/>
</dbReference>
<reference evidence="1" key="1">
    <citation type="submission" date="2014-09" db="EMBL/GenBank/DDBJ databases">
        <authorList>
            <person name="Magalhaes I.L.F."/>
            <person name="Oliveira U."/>
            <person name="Santos F.R."/>
            <person name="Vidigal T.H.D.A."/>
            <person name="Brescovit A.D."/>
            <person name="Santos A.J."/>
        </authorList>
    </citation>
    <scope>NUCLEOTIDE SEQUENCE</scope>
    <source>
        <tissue evidence="1">Shoot tissue taken approximately 20 cm above the soil surface</tissue>
    </source>
</reference>
<reference evidence="1" key="2">
    <citation type="journal article" date="2015" name="Data Brief">
        <title>Shoot transcriptome of the giant reed, Arundo donax.</title>
        <authorList>
            <person name="Barrero R.A."/>
            <person name="Guerrero F.D."/>
            <person name="Moolhuijzen P."/>
            <person name="Goolsby J.A."/>
            <person name="Tidwell J."/>
            <person name="Bellgard S.E."/>
            <person name="Bellgard M.I."/>
        </authorList>
    </citation>
    <scope>NUCLEOTIDE SEQUENCE</scope>
    <source>
        <tissue evidence="1">Shoot tissue taken approximately 20 cm above the soil surface</tissue>
    </source>
</reference>
<accession>A0A0A8YDS9</accession>